<dbReference type="KEGG" id="hpaz:K756_09215"/>
<evidence type="ECO:0000313" key="3">
    <source>
        <dbReference type="Proteomes" id="UP000014672"/>
    </source>
</evidence>
<reference evidence="2 3" key="1">
    <citation type="journal article" date="2013" name="PLoS ONE">
        <title>Complete Genome Analysis of a Haemophilus parasuis Serovar 12 Strain from China.</title>
        <authorList>
            <person name="Li Y."/>
            <person name="Kwok A.H."/>
            <person name="Jiang J."/>
            <person name="Zou Y."/>
            <person name="Zheng F."/>
            <person name="Chen P."/>
            <person name="Hou C."/>
            <person name="Leung F.C."/>
            <person name="Jiang P."/>
        </authorList>
    </citation>
    <scope>NUCLEOTIDE SEQUENCE [LARGE SCALE GENOMIC DNA]</scope>
    <source>
        <strain evidence="2 3">ZJ0906</strain>
    </source>
</reference>
<feature type="domain" description="DNA circulation N-terminal" evidence="1">
    <location>
        <begin position="8"/>
        <end position="92"/>
    </location>
</feature>
<name>A0A806JBS1_GLAPU</name>
<dbReference type="Proteomes" id="UP000014672">
    <property type="component" value="Chromosome"/>
</dbReference>
<evidence type="ECO:0000313" key="2">
    <source>
        <dbReference type="EMBL" id="AGO16958.1"/>
    </source>
</evidence>
<proteinExistence type="predicted"/>
<organism evidence="2 3">
    <name type="scientific">Glaesserella parasuis ZJ0906</name>
    <dbReference type="NCBI Taxonomy" id="1322346"/>
    <lineage>
        <taxon>Bacteria</taxon>
        <taxon>Pseudomonadati</taxon>
        <taxon>Pseudomonadota</taxon>
        <taxon>Gammaproteobacteria</taxon>
        <taxon>Pasteurellales</taxon>
        <taxon>Pasteurellaceae</taxon>
        <taxon>Glaesserella</taxon>
    </lineage>
</organism>
<dbReference type="Pfam" id="PF07157">
    <property type="entry name" value="DNA_circ_N"/>
    <property type="match status" value="1"/>
</dbReference>
<sequence>MGGWTMPVQQASFKGVQFDVIAVDETFDKAIAEHAYPFVNGADLEDMGLNPQTIKLQAVCFGEGYYTDYKKLLNVVQQRGADVLVHPIRGRIPNMILVSANLRHDAENVNYVALDLTFREATPLKPIFVFEHSLLARIDRYLNLVDKFIGDMLAWWAKGMEVIAFADNAKSRLLSQWSAIFGCFEQLNALFELSQNANTLPVGVSKSDFQKQSVQALQLFYDVVLAQSKTHKFNTTLGVKAEFNELMRDIDKVLNIPRLLVTGQHQRITSASQFFAMQKNGRSAIKSRLSVDDVKNLNCALHLISCNVLAKTTANIIETYAENLTPTEIEYITQQTRLLMLKTLNFVRELQHLKRTAENAAEPNNGLYTASYVLAEGLRNMASELMQMAITAINQKPPLIVKEVAFNGTLQQVAHDFYRDYRRSSELLRLNPQIRQPNWIEAGTLLNCYSE</sequence>
<gene>
    <name evidence="2" type="ORF">K756_09215</name>
</gene>
<evidence type="ECO:0000259" key="1">
    <source>
        <dbReference type="Pfam" id="PF07157"/>
    </source>
</evidence>
<dbReference type="InterPro" id="IPR009826">
    <property type="entry name" value="DNA_circ_N"/>
</dbReference>
<dbReference type="AlphaFoldDB" id="A0A806JBS1"/>
<protein>
    <submittedName>
        <fullName evidence="2">Phage virion protein</fullName>
    </submittedName>
</protein>
<accession>A0A806JBS1</accession>
<dbReference type="EMBL" id="CP005384">
    <property type="protein sequence ID" value="AGO16958.1"/>
    <property type="molecule type" value="Genomic_DNA"/>
</dbReference>